<reference evidence="3" key="1">
    <citation type="journal article" date="2014" name="Int. J. Syst. Evol. Microbiol.">
        <title>Complete genome of a new Firmicutes species belonging to the dominant human colonic microbiota ('Ruminococcus bicirculans') reveals two chromosomes and a selective capacity to utilize plant glucans.</title>
        <authorList>
            <consortium name="NISC Comparative Sequencing Program"/>
            <person name="Wegmann U."/>
            <person name="Louis P."/>
            <person name="Goesmann A."/>
            <person name="Henrissat B."/>
            <person name="Duncan S.H."/>
            <person name="Flint H.J."/>
        </authorList>
    </citation>
    <scope>NUCLEOTIDE SEQUENCE</scope>
    <source>
        <strain evidence="3">NBRC 107169</strain>
    </source>
</reference>
<dbReference type="Proteomes" id="UP001161405">
    <property type="component" value="Unassembled WGS sequence"/>
</dbReference>
<evidence type="ECO:0000256" key="1">
    <source>
        <dbReference type="SAM" id="Phobius"/>
    </source>
</evidence>
<dbReference type="GO" id="GO:0008237">
    <property type="term" value="F:metallopeptidase activity"/>
    <property type="evidence" value="ECO:0007669"/>
    <property type="project" value="UniProtKB-KW"/>
</dbReference>
<feature type="transmembrane region" description="Helical" evidence="1">
    <location>
        <begin position="187"/>
        <end position="205"/>
    </location>
</feature>
<evidence type="ECO:0000313" key="3">
    <source>
        <dbReference type="EMBL" id="GLQ16236.1"/>
    </source>
</evidence>
<evidence type="ECO:0000313" key="4">
    <source>
        <dbReference type="Proteomes" id="UP001161405"/>
    </source>
</evidence>
<keyword evidence="3" id="KW-0645">Protease</keyword>
<gene>
    <name evidence="3" type="ORF">GCM10007879_04850</name>
</gene>
<organism evidence="3 4">
    <name type="scientific">Maritalea porphyrae</name>
    <dbReference type="NCBI Taxonomy" id="880732"/>
    <lineage>
        <taxon>Bacteria</taxon>
        <taxon>Pseudomonadati</taxon>
        <taxon>Pseudomonadota</taxon>
        <taxon>Alphaproteobacteria</taxon>
        <taxon>Hyphomicrobiales</taxon>
        <taxon>Devosiaceae</taxon>
        <taxon>Maritalea</taxon>
    </lineage>
</organism>
<dbReference type="Pfam" id="PF02517">
    <property type="entry name" value="Rce1-like"/>
    <property type="match status" value="1"/>
</dbReference>
<feature type="transmembrane region" description="Helical" evidence="1">
    <location>
        <begin position="83"/>
        <end position="106"/>
    </location>
</feature>
<feature type="transmembrane region" description="Helical" evidence="1">
    <location>
        <begin position="156"/>
        <end position="175"/>
    </location>
</feature>
<feature type="transmembrane region" description="Helical" evidence="1">
    <location>
        <begin position="118"/>
        <end position="135"/>
    </location>
</feature>
<name>A0ABQ5UPG1_9HYPH</name>
<reference evidence="3" key="2">
    <citation type="submission" date="2023-01" db="EMBL/GenBank/DDBJ databases">
        <title>Draft genome sequence of Maritalea porphyrae strain NBRC 107169.</title>
        <authorList>
            <person name="Sun Q."/>
            <person name="Mori K."/>
        </authorList>
    </citation>
    <scope>NUCLEOTIDE SEQUENCE</scope>
    <source>
        <strain evidence="3">NBRC 107169</strain>
    </source>
</reference>
<dbReference type="PANTHER" id="PTHR35797:SF1">
    <property type="entry name" value="PROTEASE"/>
    <property type="match status" value="1"/>
</dbReference>
<feature type="transmembrane region" description="Helical" evidence="1">
    <location>
        <begin position="236"/>
        <end position="254"/>
    </location>
</feature>
<feature type="transmembrane region" description="Helical" evidence="1">
    <location>
        <begin position="212"/>
        <end position="230"/>
    </location>
</feature>
<keyword evidence="3" id="KW-0482">Metalloprotease</keyword>
<comment type="caution">
    <text evidence="3">The sequence shown here is derived from an EMBL/GenBank/DDBJ whole genome shotgun (WGS) entry which is preliminary data.</text>
</comment>
<dbReference type="InterPro" id="IPR042150">
    <property type="entry name" value="MmRce1-like"/>
</dbReference>
<dbReference type="RefSeq" id="WP_284361723.1">
    <property type="nucleotide sequence ID" value="NZ_BSNI01000001.1"/>
</dbReference>
<dbReference type="EMBL" id="BSNI01000001">
    <property type="protein sequence ID" value="GLQ16236.1"/>
    <property type="molecule type" value="Genomic_DNA"/>
</dbReference>
<dbReference type="InterPro" id="IPR003675">
    <property type="entry name" value="Rce1/LyrA-like_dom"/>
</dbReference>
<protein>
    <submittedName>
        <fullName evidence="3">CPBP family intramembrane metalloprotease</fullName>
    </submittedName>
</protein>
<keyword evidence="4" id="KW-1185">Reference proteome</keyword>
<feature type="transmembrane region" description="Helical" evidence="1">
    <location>
        <begin position="52"/>
        <end position="71"/>
    </location>
</feature>
<feature type="domain" description="CAAX prenyl protease 2/Lysostaphin resistance protein A-like" evidence="2">
    <location>
        <begin position="121"/>
        <end position="224"/>
    </location>
</feature>
<accession>A0ABQ5UPG1</accession>
<sequence length="261" mass="29195">MRQIWIFLGLTFAFSWGFWWPEVVVVNGGTLPFGLTDYFAQPGSPAAWGPLIGAVLSALIVGGWGAVGALLKRGIMARFAWVYYAVIFLTFPILIGGAMALAMIMGEAMPQSEGLQDPAVLPIAFLFILFLGGPLQEEFGWRGVLLPKLLERFGPSASSIMVGLVWGLWHLPLFYLPSQAFYYERPVWGLVLSTVLISFIFTWLYRRTGGSIWAMLLLHTMFNFTHYVVPTLQNDLAATILWGTQLAAVAWIVWDWRRENA</sequence>
<keyword evidence="3" id="KW-0378">Hydrolase</keyword>
<proteinExistence type="predicted"/>
<evidence type="ECO:0000259" key="2">
    <source>
        <dbReference type="Pfam" id="PF02517"/>
    </source>
</evidence>
<dbReference type="PANTHER" id="PTHR35797">
    <property type="entry name" value="PROTEASE-RELATED"/>
    <property type="match status" value="1"/>
</dbReference>
<keyword evidence="1" id="KW-0812">Transmembrane</keyword>
<keyword evidence="1" id="KW-0472">Membrane</keyword>
<keyword evidence="1" id="KW-1133">Transmembrane helix</keyword>